<feature type="region of interest" description="Disordered" evidence="1">
    <location>
        <begin position="581"/>
        <end position="628"/>
    </location>
</feature>
<evidence type="ECO:0000313" key="2">
    <source>
        <dbReference type="EMBL" id="KAL0066442.1"/>
    </source>
</evidence>
<feature type="compositionally biased region" description="Low complexity" evidence="1">
    <location>
        <begin position="254"/>
        <end position="266"/>
    </location>
</feature>
<feature type="compositionally biased region" description="Low complexity" evidence="1">
    <location>
        <begin position="967"/>
        <end position="978"/>
    </location>
</feature>
<dbReference type="SUPFAM" id="SSF81296">
    <property type="entry name" value="E set domains"/>
    <property type="match status" value="1"/>
</dbReference>
<feature type="region of interest" description="Disordered" evidence="1">
    <location>
        <begin position="159"/>
        <end position="351"/>
    </location>
</feature>
<feature type="compositionally biased region" description="Low complexity" evidence="1">
    <location>
        <begin position="312"/>
        <end position="328"/>
    </location>
</feature>
<name>A0ABR2ZZF9_9AGAR</name>
<feature type="compositionally biased region" description="Low complexity" evidence="1">
    <location>
        <begin position="583"/>
        <end position="604"/>
    </location>
</feature>
<feature type="region of interest" description="Disordered" evidence="1">
    <location>
        <begin position="957"/>
        <end position="978"/>
    </location>
</feature>
<sequence>MDTDDDSPIRVQVTPSQTAYFAGEPFTVTITFTNTRSSSSTYTPGPSRLGHKRAAHSISSAPIARPPTSPAGQPRTPTTSHTFAREKEREKEGIFRTSNVQRKRLIGKEVGKEIIPPKGKDVLPDLIEQRRKRLLAKSLSLTISPGDLEAEVGAGFLRQAQQAQSQEQGDSYSPSSPSVPSPLSRSESLALSSSHPHARKPSLLDGQTPIPSFSTTTTPLKSPLSTSVSAPATTDIGPRTPNATTFSSGATVNASSSISPPSSAPASVPPSPSTPSAAPSASNSTFSLALDPIEEMSPSPRSPSPYTPTSPYPNFQHALYPAYSYPSAPSTPNPTMPSPSISIQSPSPPQKPLGRMMNGVNGIDSANEIGLGLPSTSGFQRGRPAPLDWNKPEKERKPNEESILYSYVQLKGSVVISSPPNTSSSSSLKRLRSTLLRGSVSAIGGGSMDITSSLSGSSLSGLSSPSLGGLPARQRHHRSPSLAGVVMTGFGLGSSNPNPSPVPSTSAPQLNGNPKGPTPIDSLSRSNSQGHRRSFSARPEIKPQSSSSWLWGESTTPTTAASSYGVFPEEVDPSVVSMRNRASSANGYPSSSGSLSRMLGWSSSTDPPPSPLIASSISRRGEQEQDVDPDAPLPTFEVQPAMLNVDGVLGPGESQSFKYTLNLPSNLPPTFRGHHLQFSYELVVGICRGVGTENGGSVSKVMKVPIRIYNNVTVGRAPTPYDLLWPATKRKRQLGIKGHRRGGAPMSSKAVAEDQGKVEEIKKEEGSEKVNGVGRDHTDKADEGVQKEREDSKERESETQLKEYASRLLSGGILDEGEDAELIHDGRTKPVECGEAVEILTRVQKKVSYDVNKSGVKVAVLTFSKSAFRLGETVLGVVEVNERQSRARVLKLSAHLETSEVLPSYLSSTNPTPMKRLHASHHCNFVLGSLRTTFSLDIPSDASPAFQVFVDPSSDETSSHPYFEGQSSSPHSSHTTKPGGLEWKVRLSLLVALASESADTGTEGVRIKSLVRDGERGEWGSGWAVPPRGCAVLQKIPKPKPPAPSLGGGGGGFVRSWTSFFLGEDSQSEADSLSVSSYDDDTEESGYDGIKPDRHGGVGTGVDFSGCGRGGEAEWEEVRTEMVECEVPIRVWPGNTAFRSVDVLFDV</sequence>
<feature type="compositionally biased region" description="Polar residues" evidence="1">
    <location>
        <begin position="543"/>
        <end position="562"/>
    </location>
</feature>
<protein>
    <submittedName>
        <fullName evidence="2">Golgi membrane exchange factor (Ric1p-Rgp1p) subunit</fullName>
    </submittedName>
</protein>
<dbReference type="EMBL" id="JBBXMP010000035">
    <property type="protein sequence ID" value="KAL0066442.1"/>
    <property type="molecule type" value="Genomic_DNA"/>
</dbReference>
<feature type="compositionally biased region" description="Polar residues" evidence="1">
    <location>
        <begin position="241"/>
        <end position="253"/>
    </location>
</feature>
<feature type="compositionally biased region" description="Low complexity" evidence="1">
    <location>
        <begin position="208"/>
        <end position="227"/>
    </location>
</feature>
<dbReference type="Pfam" id="PF08737">
    <property type="entry name" value="Rgp1"/>
    <property type="match status" value="1"/>
</dbReference>
<feature type="region of interest" description="Disordered" evidence="1">
    <location>
        <begin position="374"/>
        <end position="398"/>
    </location>
</feature>
<dbReference type="PANTHER" id="PTHR12507">
    <property type="entry name" value="REDUCED GROWTH PHENOTYPE 1 RGP1, YEAST -RELATED"/>
    <property type="match status" value="1"/>
</dbReference>
<evidence type="ECO:0000256" key="1">
    <source>
        <dbReference type="SAM" id="MobiDB-lite"/>
    </source>
</evidence>
<feature type="compositionally biased region" description="Low complexity" evidence="1">
    <location>
        <begin position="159"/>
        <end position="195"/>
    </location>
</feature>
<feature type="region of interest" description="Disordered" evidence="1">
    <location>
        <begin position="1071"/>
        <end position="1105"/>
    </location>
</feature>
<feature type="compositionally biased region" description="Low complexity" evidence="1">
    <location>
        <begin position="274"/>
        <end position="284"/>
    </location>
</feature>
<feature type="compositionally biased region" description="Polar residues" evidence="1">
    <location>
        <begin position="34"/>
        <end position="44"/>
    </location>
</feature>
<reference evidence="2 3" key="1">
    <citation type="submission" date="2024-05" db="EMBL/GenBank/DDBJ databases">
        <title>A draft genome resource for the thread blight pathogen Marasmius tenuissimus strain MS-2.</title>
        <authorList>
            <person name="Yulfo-Soto G.E."/>
            <person name="Baruah I.K."/>
            <person name="Amoako-Attah I."/>
            <person name="Bukari Y."/>
            <person name="Meinhardt L.W."/>
            <person name="Bailey B.A."/>
            <person name="Cohen S.P."/>
        </authorList>
    </citation>
    <scope>NUCLEOTIDE SEQUENCE [LARGE SCALE GENOMIC DNA]</scope>
    <source>
        <strain evidence="2 3">MS-2</strain>
    </source>
</reference>
<organism evidence="2 3">
    <name type="scientific">Marasmius tenuissimus</name>
    <dbReference type="NCBI Taxonomy" id="585030"/>
    <lineage>
        <taxon>Eukaryota</taxon>
        <taxon>Fungi</taxon>
        <taxon>Dikarya</taxon>
        <taxon>Basidiomycota</taxon>
        <taxon>Agaricomycotina</taxon>
        <taxon>Agaricomycetes</taxon>
        <taxon>Agaricomycetidae</taxon>
        <taxon>Agaricales</taxon>
        <taxon>Marasmiineae</taxon>
        <taxon>Marasmiaceae</taxon>
        <taxon>Marasmius</taxon>
    </lineage>
</organism>
<proteinExistence type="predicted"/>
<accession>A0ABR2ZZF9</accession>
<dbReference type="Proteomes" id="UP001437256">
    <property type="component" value="Unassembled WGS sequence"/>
</dbReference>
<keyword evidence="3" id="KW-1185">Reference proteome</keyword>
<feature type="compositionally biased region" description="Low complexity" evidence="1">
    <location>
        <begin position="453"/>
        <end position="471"/>
    </location>
</feature>
<feature type="compositionally biased region" description="Pro residues" evidence="1">
    <location>
        <begin position="300"/>
        <end position="311"/>
    </location>
</feature>
<gene>
    <name evidence="2" type="primary">RGP1</name>
    <name evidence="2" type="ORF">AAF712_006484</name>
</gene>
<dbReference type="InterPro" id="IPR014848">
    <property type="entry name" value="Rgp1"/>
</dbReference>
<evidence type="ECO:0000313" key="3">
    <source>
        <dbReference type="Proteomes" id="UP001437256"/>
    </source>
</evidence>
<comment type="caution">
    <text evidence="2">The sequence shown here is derived from an EMBL/GenBank/DDBJ whole genome shotgun (WGS) entry which is preliminary data.</text>
</comment>
<feature type="compositionally biased region" description="Basic and acidic residues" evidence="1">
    <location>
        <begin position="83"/>
        <end position="92"/>
    </location>
</feature>
<feature type="compositionally biased region" description="Basic and acidic residues" evidence="1">
    <location>
        <begin position="751"/>
        <end position="799"/>
    </location>
</feature>
<dbReference type="InterPro" id="IPR014756">
    <property type="entry name" value="Ig_E-set"/>
</dbReference>
<feature type="region of interest" description="Disordered" evidence="1">
    <location>
        <begin position="34"/>
        <end position="92"/>
    </location>
</feature>
<feature type="region of interest" description="Disordered" evidence="1">
    <location>
        <begin position="736"/>
        <end position="799"/>
    </location>
</feature>
<feature type="region of interest" description="Disordered" evidence="1">
    <location>
        <begin position="453"/>
        <end position="565"/>
    </location>
</feature>